<reference evidence="1 2" key="1">
    <citation type="submission" date="2018-08" db="EMBL/GenBank/DDBJ databases">
        <title>Microbispora. triticiradicis sp. nov., a novel actinomycete isolated from the root of wheat (Triticum aestivum L.)).</title>
        <authorList>
            <person name="Han C."/>
        </authorList>
    </citation>
    <scope>NUCLEOTIDE SEQUENCE [LARGE SCALE GENOMIC DNA]</scope>
    <source>
        <strain evidence="1 2">NEAU-HRDPA2-9</strain>
    </source>
</reference>
<sequence>LLRGRDVLGAARLGTAVAARVAGGLGSDAGLDGPVDD</sequence>
<keyword evidence="2" id="KW-1185">Reference proteome</keyword>
<proteinExistence type="predicted"/>
<comment type="caution">
    <text evidence="1">The sequence shown here is derived from an EMBL/GenBank/DDBJ whole genome shotgun (WGS) entry which is preliminary data.</text>
</comment>
<dbReference type="Proteomes" id="UP000262538">
    <property type="component" value="Unassembled WGS sequence"/>
</dbReference>
<feature type="non-terminal residue" evidence="1">
    <location>
        <position position="1"/>
    </location>
</feature>
<evidence type="ECO:0000313" key="1">
    <source>
        <dbReference type="EMBL" id="RGA02229.1"/>
    </source>
</evidence>
<dbReference type="GO" id="GO:0016301">
    <property type="term" value="F:kinase activity"/>
    <property type="evidence" value="ECO:0007669"/>
    <property type="project" value="UniProtKB-KW"/>
</dbReference>
<evidence type="ECO:0000313" key="2">
    <source>
        <dbReference type="Proteomes" id="UP000262538"/>
    </source>
</evidence>
<dbReference type="EMBL" id="QFZU02000138">
    <property type="protein sequence ID" value="RGA02229.1"/>
    <property type="molecule type" value="Genomic_DNA"/>
</dbReference>
<keyword evidence="1" id="KW-0418">Kinase</keyword>
<protein>
    <submittedName>
        <fullName evidence="1">Carbohydrate kinase family protein</fullName>
    </submittedName>
</protein>
<keyword evidence="1" id="KW-0808">Transferase</keyword>
<name>A0ABX9LE27_9ACTN</name>
<gene>
    <name evidence="1" type="ORF">DI270_025485</name>
</gene>
<accession>A0ABX9LE27</accession>
<organism evidence="1 2">
    <name type="scientific">Microbispora triticiradicis</name>
    <dbReference type="NCBI Taxonomy" id="2200763"/>
    <lineage>
        <taxon>Bacteria</taxon>
        <taxon>Bacillati</taxon>
        <taxon>Actinomycetota</taxon>
        <taxon>Actinomycetes</taxon>
        <taxon>Streptosporangiales</taxon>
        <taxon>Streptosporangiaceae</taxon>
        <taxon>Microbispora</taxon>
    </lineage>
</organism>